<name>A0A2K5ATV6_CAEEL</name>
<dbReference type="Proteomes" id="UP000001940">
    <property type="component" value="Chromosome III"/>
</dbReference>
<dbReference type="OrthoDB" id="5815008at2759"/>
<dbReference type="WormBase" id="Y55B1BL.2">
    <property type="protein sequence ID" value="CE52510"/>
    <property type="gene ID" value="WBGene00303093"/>
</dbReference>
<dbReference type="AlphaFoldDB" id="A0A2K5ATV6"/>
<protein>
    <submittedName>
        <fullName evidence="1">Glyceraldehyde-3-phosphate dehydrogenase</fullName>
    </submittedName>
</protein>
<dbReference type="AGR" id="WB:WBGene00303093"/>
<keyword evidence="2" id="KW-1185">Reference proteome</keyword>
<gene>
    <name evidence="1" type="ORF">CELE_Y55B1BL.2</name>
    <name evidence="1 3" type="ORF">Y55B1BL.2</name>
</gene>
<reference evidence="1 2" key="1">
    <citation type="journal article" date="1998" name="Science">
        <title>Genome sequence of the nematode C. elegans: a platform for investigating biology.</title>
        <authorList>
            <consortium name="The C. elegans sequencing consortium"/>
            <person name="Sulson J.E."/>
            <person name="Waterston R."/>
        </authorList>
    </citation>
    <scope>NUCLEOTIDE SEQUENCE [LARGE SCALE GENOMIC DNA]</scope>
    <source>
        <strain evidence="1 2">Bristol N2</strain>
    </source>
</reference>
<evidence type="ECO:0000313" key="1">
    <source>
        <dbReference type="EMBL" id="SPC47550.1"/>
    </source>
</evidence>
<dbReference type="EMBL" id="BX284603">
    <property type="protein sequence ID" value="SPC47550.1"/>
    <property type="molecule type" value="Genomic_DNA"/>
</dbReference>
<evidence type="ECO:0000313" key="2">
    <source>
        <dbReference type="Proteomes" id="UP000001940"/>
    </source>
</evidence>
<dbReference type="Bgee" id="WBGene00303093">
    <property type="expression patterns" value="Expressed in pharyngeal muscle cell (C elegans)"/>
</dbReference>
<sequence length="26" mass="2968">VVIINPTILARSTFHRYFASNNDDFG</sequence>
<proteinExistence type="predicted"/>
<dbReference type="InParanoid" id="A0A2K5ATV6"/>
<feature type="non-terminal residue" evidence="1">
    <location>
        <position position="1"/>
    </location>
</feature>
<evidence type="ECO:0000313" key="3">
    <source>
        <dbReference type="WormBase" id="Y55B1BL.2"/>
    </source>
</evidence>
<accession>A0A2K5ATV6</accession>
<organism evidence="1 2">
    <name type="scientific">Caenorhabditis elegans</name>
    <dbReference type="NCBI Taxonomy" id="6239"/>
    <lineage>
        <taxon>Eukaryota</taxon>
        <taxon>Metazoa</taxon>
        <taxon>Ecdysozoa</taxon>
        <taxon>Nematoda</taxon>
        <taxon>Chromadorea</taxon>
        <taxon>Rhabditida</taxon>
        <taxon>Rhabditina</taxon>
        <taxon>Rhabditomorpha</taxon>
        <taxon>Rhabditoidea</taxon>
        <taxon>Rhabditidae</taxon>
        <taxon>Peloderinae</taxon>
        <taxon>Caenorhabditis</taxon>
    </lineage>
</organism>